<proteinExistence type="predicted"/>
<reference evidence="1" key="1">
    <citation type="journal article" date="2017" name="J. Phycol.">
        <title>Analysis of chloroplast genomes and a supermatrix inform reclassification of the Rhodomelaceae (Rhodophyta).</title>
        <authorList>
            <person name="Diaz-Tapia P."/>
            <person name="Maggs C.A."/>
            <person name="West J.A."/>
            <person name="Verbruggen H."/>
        </authorList>
    </citation>
    <scope>NUCLEOTIDE SEQUENCE</scope>
    <source>
        <strain evidence="1">PD644</strain>
    </source>
</reference>
<sequence length="152" mass="17772">MEFKFQTLRQSISGKWLSNTNIYFLDKKSQKASRKEVSIQTHNRMFVLDNSTLLKSDIVRVHFQPQETNKVSKILRKINLKSNKINSQLIAKLTLTSNASLKIAYFISEHNIIYEEYLYLINSNFIVSIGYLKNVDQKQYLSIIVSSYIRLS</sequence>
<geneLocation type="chloroplast" evidence="1"/>
<gene>
    <name evidence="1" type="primary">ycf58</name>
</gene>
<accession>A0A1Z1MDN3</accession>
<dbReference type="AlphaFoldDB" id="A0A1Z1MDN3"/>
<protein>
    <submittedName>
        <fullName evidence="1">Uncharacterized protein</fullName>
    </submittedName>
</protein>
<evidence type="ECO:0000313" key="1">
    <source>
        <dbReference type="EMBL" id="ARW63925.1"/>
    </source>
</evidence>
<dbReference type="GeneID" id="33357140"/>
<name>A0A1Z1MDN3_9FLOR</name>
<keyword evidence="1" id="KW-0934">Plastid</keyword>
<keyword evidence="1" id="KW-0150">Chloroplast</keyword>
<dbReference type="RefSeq" id="YP_009395157.1">
    <property type="nucleotide sequence ID" value="NC_035276.1"/>
</dbReference>
<dbReference type="EMBL" id="MF101430">
    <property type="protein sequence ID" value="ARW63925.1"/>
    <property type="molecule type" value="Genomic_DNA"/>
</dbReference>
<organism evidence="1">
    <name type="scientific">Alsidium seaforthii</name>
    <dbReference type="NCBI Taxonomy" id="2007182"/>
    <lineage>
        <taxon>Eukaryota</taxon>
        <taxon>Rhodophyta</taxon>
        <taxon>Florideophyceae</taxon>
        <taxon>Rhodymeniophycidae</taxon>
        <taxon>Ceramiales</taxon>
        <taxon>Rhodomelaceae</taxon>
        <taxon>Polysiphonioideae</taxon>
        <taxon>Alsidium</taxon>
    </lineage>
</organism>